<organism evidence="1 2">
    <name type="scientific">Caerostris extrusa</name>
    <name type="common">Bark spider</name>
    <name type="synonym">Caerostris bankana</name>
    <dbReference type="NCBI Taxonomy" id="172846"/>
    <lineage>
        <taxon>Eukaryota</taxon>
        <taxon>Metazoa</taxon>
        <taxon>Ecdysozoa</taxon>
        <taxon>Arthropoda</taxon>
        <taxon>Chelicerata</taxon>
        <taxon>Arachnida</taxon>
        <taxon>Araneae</taxon>
        <taxon>Araneomorphae</taxon>
        <taxon>Entelegynae</taxon>
        <taxon>Araneoidea</taxon>
        <taxon>Araneidae</taxon>
        <taxon>Caerostris</taxon>
    </lineage>
</organism>
<dbReference type="AlphaFoldDB" id="A0AAV4N0H5"/>
<keyword evidence="2" id="KW-1185">Reference proteome</keyword>
<dbReference type="EMBL" id="BPLR01020399">
    <property type="protein sequence ID" value="GIX78292.1"/>
    <property type="molecule type" value="Genomic_DNA"/>
</dbReference>
<dbReference type="Proteomes" id="UP001054945">
    <property type="component" value="Unassembled WGS sequence"/>
</dbReference>
<evidence type="ECO:0000313" key="2">
    <source>
        <dbReference type="Proteomes" id="UP001054945"/>
    </source>
</evidence>
<evidence type="ECO:0000313" key="1">
    <source>
        <dbReference type="EMBL" id="GIX78292.1"/>
    </source>
</evidence>
<gene>
    <name evidence="1" type="ORF">CEXT_537071</name>
</gene>
<accession>A0AAV4N0H5</accession>
<comment type="caution">
    <text evidence="1">The sequence shown here is derived from an EMBL/GenBank/DDBJ whole genome shotgun (WGS) entry which is preliminary data.</text>
</comment>
<proteinExistence type="predicted"/>
<reference evidence="1 2" key="1">
    <citation type="submission" date="2021-06" db="EMBL/GenBank/DDBJ databases">
        <title>Caerostris extrusa draft genome.</title>
        <authorList>
            <person name="Kono N."/>
            <person name="Arakawa K."/>
        </authorList>
    </citation>
    <scope>NUCLEOTIDE SEQUENCE [LARGE SCALE GENOMIC DNA]</scope>
</reference>
<protein>
    <submittedName>
        <fullName evidence="1">Uncharacterized protein</fullName>
    </submittedName>
</protein>
<sequence>MVNWLALYLRHRRPAQKTEKVSPLSPIQQRARKVSIHTPLSCSREFNIPVPDLVSRRFGRPDISELHLEREKGFNIEFSHSLRYNLYFLLFRSRL</sequence>
<name>A0AAV4N0H5_CAEEX</name>